<dbReference type="AlphaFoldDB" id="B0VRU0"/>
<protein>
    <recommendedName>
        <fullName evidence="3">Transporter</fullName>
    </recommendedName>
</protein>
<gene>
    <name evidence="1" type="ordered locus">ABSDF2290</name>
</gene>
<evidence type="ECO:0000313" key="2">
    <source>
        <dbReference type="Proteomes" id="UP000001741"/>
    </source>
</evidence>
<organism evidence="1 2">
    <name type="scientific">Acinetobacter baumannii (strain SDF)</name>
    <dbReference type="NCBI Taxonomy" id="509170"/>
    <lineage>
        <taxon>Bacteria</taxon>
        <taxon>Pseudomonadati</taxon>
        <taxon>Pseudomonadota</taxon>
        <taxon>Gammaproteobacteria</taxon>
        <taxon>Moraxellales</taxon>
        <taxon>Moraxellaceae</taxon>
        <taxon>Acinetobacter</taxon>
        <taxon>Acinetobacter calcoaceticus/baumannii complex</taxon>
    </lineage>
</organism>
<evidence type="ECO:0008006" key="3">
    <source>
        <dbReference type="Google" id="ProtNLM"/>
    </source>
</evidence>
<sequence length="122" mass="13769">MARNADYIDIAGFTIAPQTLLPYGHLYNASLAGNQLNSAHGFAGPILAAPIWLINKPERFFAIAPYLYVPIGTYHSDEALNIDENRWKFDLQLGVFNNVAMIFLPKSRPMLFDMVHMMILLE</sequence>
<dbReference type="Proteomes" id="UP000001741">
    <property type="component" value="Chromosome"/>
</dbReference>
<dbReference type="Pfam" id="PF13557">
    <property type="entry name" value="Phenol_MetA_deg"/>
    <property type="match status" value="1"/>
</dbReference>
<dbReference type="HOGENOM" id="CLU_2021691_0_0_6"/>
<dbReference type="InterPro" id="IPR025737">
    <property type="entry name" value="FApF"/>
</dbReference>
<reference evidence="1 2" key="1">
    <citation type="journal article" date="2008" name="PLoS ONE">
        <title>Comparative analysis of Acinetobacters: three genomes for three lifestyles.</title>
        <authorList>
            <person name="Vallenet D."/>
            <person name="Nordmann P."/>
            <person name="Barbe V."/>
            <person name="Poirel L."/>
            <person name="Mangenot S."/>
            <person name="Bataille E."/>
            <person name="Dossat C."/>
            <person name="Gas S."/>
            <person name="Kreimeyer A."/>
            <person name="Lenoble P."/>
            <person name="Oztas S."/>
            <person name="Poulain J."/>
            <person name="Segurens B."/>
            <person name="Robert C."/>
            <person name="Abergel C."/>
            <person name="Claverie J.M."/>
            <person name="Raoult D."/>
            <person name="Medigue C."/>
            <person name="Weissenbach J."/>
            <person name="Cruveiller S."/>
        </authorList>
    </citation>
    <scope>NUCLEOTIDE SEQUENCE [LARGE SCALE GENOMIC DNA]</scope>
    <source>
        <strain evidence="1 2">SDF</strain>
    </source>
</reference>
<dbReference type="BioCyc" id="ABAU509170:GCL9-1871-MONOMER"/>
<dbReference type="KEGG" id="abm:ABSDF2290"/>
<dbReference type="EMBL" id="CU468230">
    <property type="protein sequence ID" value="CAP01608.1"/>
    <property type="molecule type" value="Genomic_DNA"/>
</dbReference>
<evidence type="ECO:0000313" key="1">
    <source>
        <dbReference type="EMBL" id="CAP01608.1"/>
    </source>
</evidence>
<accession>B0VRU0</accession>
<proteinExistence type="predicted"/>
<name>B0VRU0_ACIBS</name>